<dbReference type="EMBL" id="FUEG01000048">
    <property type="protein sequence ID" value="SJL17806.1"/>
    <property type="molecule type" value="Genomic_DNA"/>
</dbReference>
<feature type="compositionally biased region" description="Acidic residues" evidence="1">
    <location>
        <begin position="228"/>
        <end position="238"/>
    </location>
</feature>
<dbReference type="OrthoDB" id="10265183at2759"/>
<feature type="compositionally biased region" description="Low complexity" evidence="1">
    <location>
        <begin position="171"/>
        <end position="188"/>
    </location>
</feature>
<evidence type="ECO:0000256" key="1">
    <source>
        <dbReference type="SAM" id="MobiDB-lite"/>
    </source>
</evidence>
<dbReference type="OMA" id="ACEDSIS"/>
<name>A0A284SA01_ARMOS</name>
<organism evidence="2 3">
    <name type="scientific">Armillaria ostoyae</name>
    <name type="common">Armillaria root rot fungus</name>
    <dbReference type="NCBI Taxonomy" id="47428"/>
    <lineage>
        <taxon>Eukaryota</taxon>
        <taxon>Fungi</taxon>
        <taxon>Dikarya</taxon>
        <taxon>Basidiomycota</taxon>
        <taxon>Agaricomycotina</taxon>
        <taxon>Agaricomycetes</taxon>
        <taxon>Agaricomycetidae</taxon>
        <taxon>Agaricales</taxon>
        <taxon>Marasmiineae</taxon>
        <taxon>Physalacriaceae</taxon>
        <taxon>Armillaria</taxon>
    </lineage>
</organism>
<reference evidence="3" key="1">
    <citation type="journal article" date="2017" name="Nat. Ecol. Evol.">
        <title>Genome expansion and lineage-specific genetic innovations in the forest pathogenic fungi Armillaria.</title>
        <authorList>
            <person name="Sipos G."/>
            <person name="Prasanna A.N."/>
            <person name="Walter M.C."/>
            <person name="O'Connor E."/>
            <person name="Balint B."/>
            <person name="Krizsan K."/>
            <person name="Kiss B."/>
            <person name="Hess J."/>
            <person name="Varga T."/>
            <person name="Slot J."/>
            <person name="Riley R."/>
            <person name="Boka B."/>
            <person name="Rigling D."/>
            <person name="Barry K."/>
            <person name="Lee J."/>
            <person name="Mihaltcheva S."/>
            <person name="LaButti K."/>
            <person name="Lipzen A."/>
            <person name="Waldron R."/>
            <person name="Moloney N.M."/>
            <person name="Sperisen C."/>
            <person name="Kredics L."/>
            <person name="Vagvoelgyi C."/>
            <person name="Patrignani A."/>
            <person name="Fitzpatrick D."/>
            <person name="Nagy I."/>
            <person name="Doyle S."/>
            <person name="Anderson J.B."/>
            <person name="Grigoriev I.V."/>
            <person name="Gueldener U."/>
            <person name="Muensterkoetter M."/>
            <person name="Nagy L.G."/>
        </authorList>
    </citation>
    <scope>NUCLEOTIDE SEQUENCE [LARGE SCALE GENOMIC DNA]</scope>
    <source>
        <strain evidence="3">C18/9</strain>
    </source>
</reference>
<gene>
    <name evidence="2" type="ORF">ARMOST_21368</name>
</gene>
<dbReference type="AlphaFoldDB" id="A0A284SA01"/>
<keyword evidence="3" id="KW-1185">Reference proteome</keyword>
<protein>
    <submittedName>
        <fullName evidence="2">Uncharacterized protein</fullName>
    </submittedName>
</protein>
<feature type="region of interest" description="Disordered" evidence="1">
    <location>
        <begin position="167"/>
        <end position="190"/>
    </location>
</feature>
<feature type="region of interest" description="Disordered" evidence="1">
    <location>
        <begin position="412"/>
        <end position="504"/>
    </location>
</feature>
<feature type="region of interest" description="Disordered" evidence="1">
    <location>
        <begin position="613"/>
        <end position="633"/>
    </location>
</feature>
<dbReference type="Proteomes" id="UP000219338">
    <property type="component" value="Unassembled WGS sequence"/>
</dbReference>
<proteinExistence type="predicted"/>
<feature type="compositionally biased region" description="Acidic residues" evidence="1">
    <location>
        <begin position="623"/>
        <end position="633"/>
    </location>
</feature>
<evidence type="ECO:0000313" key="3">
    <source>
        <dbReference type="Proteomes" id="UP000219338"/>
    </source>
</evidence>
<sequence length="827" mass="92434">MPVTVRHMDPDRDIRNWLRELIHEAEPELTPVLPANDVPHPPALPHTSEYFPLPSGVANLLHNYLRSSLYHPAVARRQPFHATVLTSNHALRLEPDNIQGRRVQRTHAFDATLAELHGPEGLPVALRAGHAVVMFFPEENSCEFSNKNGKIVLNNMSICAEDSFACGRPPSSQGRDSESTGSSSNDSTANHEEICMILDDVRSYPQAEPRLSSLEAVAGSTTPPTFESSEDSEEEEGEIKEHHTFVHPAVHPSVIQARQALHRPQAIGNMPRIIELASNSNLHLPPTFAETATRLIAIKRDEAQQAFRVPNDYSLAMRVNEAELRRITQGLSTDTTIKLGFVVRTLARLINKKGVALLLHNPVFLTTARKMLFPGRLPVLDEDSDEADENSREFSFSASLFHLGPAAPGDNLYITELDSDSDIPPLVSVSDSSESDEESETDSERDEDGVPGRGVFQLRAPEGVAERDEGQETRVSACFPAGPHPAMGVTQSPLLFRPPTPIPEGTYCPPPSPSNHETNECPSESLPHVYLTCVDMPFKSPSLTELRVEPNETGFIVPSEVMMPSEPRGISLYMEDRDVLMQDVNKEERVMIEKLHQDLVLRAAKASVTLPACEDSISSSDTSESESDDDEEEHAPLILNDLLRANLKNSHYVVETVRLSAKTAKKLQQQPYEPYYYACRTSESNQYGANSALSYLIRRHDDHLRNAWHYEVLENGTIPAHVFHHVDNPLEYAVVEVFHGIRDNSPLYAEDNSLLSTEHNLYDGLHGHDEWKIAMLGIKIYGFMWKMDVCWDHWVHGEMLLPPDELDRCHACSVSKRVILRKSINYT</sequence>
<feature type="region of interest" description="Disordered" evidence="1">
    <location>
        <begin position="213"/>
        <end position="239"/>
    </location>
</feature>
<feature type="compositionally biased region" description="Acidic residues" evidence="1">
    <location>
        <begin position="433"/>
        <end position="449"/>
    </location>
</feature>
<accession>A0A284SA01</accession>
<evidence type="ECO:0000313" key="2">
    <source>
        <dbReference type="EMBL" id="SJL17806.1"/>
    </source>
</evidence>